<dbReference type="EMBL" id="JYDO01000123">
    <property type="protein sequence ID" value="KRZ70007.1"/>
    <property type="molecule type" value="Genomic_DNA"/>
</dbReference>
<reference evidence="1 2" key="1">
    <citation type="submission" date="2015-01" db="EMBL/GenBank/DDBJ databases">
        <title>Evolution of Trichinella species and genotypes.</title>
        <authorList>
            <person name="Korhonen P.K."/>
            <person name="Edoardo P."/>
            <person name="Giuseppe L.R."/>
            <person name="Gasser R.B."/>
        </authorList>
    </citation>
    <scope>NUCLEOTIDE SEQUENCE [LARGE SCALE GENOMIC DNA]</scope>
    <source>
        <strain evidence="1">ISS1980</strain>
    </source>
</reference>
<evidence type="ECO:0000313" key="2">
    <source>
        <dbReference type="Proteomes" id="UP000054843"/>
    </source>
</evidence>
<protein>
    <submittedName>
        <fullName evidence="1">Uncharacterized protein</fullName>
    </submittedName>
</protein>
<dbReference type="AlphaFoldDB" id="A0A0V1MDX8"/>
<name>A0A0V1MDX8_9BILA</name>
<dbReference type="Proteomes" id="UP000054843">
    <property type="component" value="Unassembled WGS sequence"/>
</dbReference>
<sequence>MRAKEARIFTSAGLQQPAVQLGCLDGSRRAGSMKKVALTAVVGKIYRRSSITPSSGGLRHTDRADTSAWCENNKRSFNQTQHAVFTMTKRHHRSVSFVPMFFISAEQAFNNENQPKKKKEKKSINHQLRFDFKVELIIVEIKISNANEKVKVLQVRVLHSPFSRRFISKRPTLRFRTTIDQIKVISILRINEMSFKSADDNE</sequence>
<accession>A0A0V1MDX8</accession>
<proteinExistence type="predicted"/>
<organism evidence="1 2">
    <name type="scientific">Trichinella papuae</name>
    <dbReference type="NCBI Taxonomy" id="268474"/>
    <lineage>
        <taxon>Eukaryota</taxon>
        <taxon>Metazoa</taxon>
        <taxon>Ecdysozoa</taxon>
        <taxon>Nematoda</taxon>
        <taxon>Enoplea</taxon>
        <taxon>Dorylaimia</taxon>
        <taxon>Trichinellida</taxon>
        <taxon>Trichinellidae</taxon>
        <taxon>Trichinella</taxon>
    </lineage>
</organism>
<gene>
    <name evidence="1" type="ORF">T10_4723</name>
</gene>
<keyword evidence="2" id="KW-1185">Reference proteome</keyword>
<dbReference type="OrthoDB" id="10321166at2759"/>
<evidence type="ECO:0000313" key="1">
    <source>
        <dbReference type="EMBL" id="KRZ70007.1"/>
    </source>
</evidence>
<comment type="caution">
    <text evidence="1">The sequence shown here is derived from an EMBL/GenBank/DDBJ whole genome shotgun (WGS) entry which is preliminary data.</text>
</comment>